<name>A0A1W2FYE1_KIBAR</name>
<feature type="region of interest" description="Disordered" evidence="1">
    <location>
        <begin position="328"/>
        <end position="351"/>
    </location>
</feature>
<gene>
    <name evidence="2" type="ORF">SAMN05661093_10522</name>
</gene>
<dbReference type="OrthoDB" id="9757728at2"/>
<organism evidence="2 3">
    <name type="scientific">Kibdelosporangium aridum</name>
    <dbReference type="NCBI Taxonomy" id="2030"/>
    <lineage>
        <taxon>Bacteria</taxon>
        <taxon>Bacillati</taxon>
        <taxon>Actinomycetota</taxon>
        <taxon>Actinomycetes</taxon>
        <taxon>Pseudonocardiales</taxon>
        <taxon>Pseudonocardiaceae</taxon>
        <taxon>Kibdelosporangium</taxon>
    </lineage>
</organism>
<evidence type="ECO:0000313" key="2">
    <source>
        <dbReference type="EMBL" id="SMD26935.1"/>
    </source>
</evidence>
<feature type="compositionally biased region" description="Polar residues" evidence="1">
    <location>
        <begin position="333"/>
        <end position="342"/>
    </location>
</feature>
<evidence type="ECO:0000256" key="1">
    <source>
        <dbReference type="SAM" id="MobiDB-lite"/>
    </source>
</evidence>
<protein>
    <submittedName>
        <fullName evidence="2">Uncharacterized protein</fullName>
    </submittedName>
</protein>
<dbReference type="RefSeq" id="WP_084434575.1">
    <property type="nucleotide sequence ID" value="NZ_FWXV01000018.1"/>
</dbReference>
<feature type="region of interest" description="Disordered" evidence="1">
    <location>
        <begin position="230"/>
        <end position="249"/>
    </location>
</feature>
<dbReference type="Proteomes" id="UP000192674">
    <property type="component" value="Unassembled WGS sequence"/>
</dbReference>
<evidence type="ECO:0000313" key="3">
    <source>
        <dbReference type="Proteomes" id="UP000192674"/>
    </source>
</evidence>
<proteinExistence type="predicted"/>
<dbReference type="EMBL" id="FWXV01000018">
    <property type="protein sequence ID" value="SMD26935.1"/>
    <property type="molecule type" value="Genomic_DNA"/>
</dbReference>
<reference evidence="2 3" key="1">
    <citation type="submission" date="2017-04" db="EMBL/GenBank/DDBJ databases">
        <authorList>
            <person name="Afonso C.L."/>
            <person name="Miller P.J."/>
            <person name="Scott M.A."/>
            <person name="Spackman E."/>
            <person name="Goraichik I."/>
            <person name="Dimitrov K.M."/>
            <person name="Suarez D.L."/>
            <person name="Swayne D.E."/>
        </authorList>
    </citation>
    <scope>NUCLEOTIDE SEQUENCE [LARGE SCALE GENOMIC DNA]</scope>
    <source>
        <strain evidence="2 3">DSM 43828</strain>
    </source>
</reference>
<keyword evidence="3" id="KW-1185">Reference proteome</keyword>
<sequence>MPDLSLEFPVLLGPVRVETRYTATHLLIRVFPDDWSVNKFEEKPTQAEVGALDAYWTALWASGGSPAGERAAWEELVARVPAGRAGWLLQNRRPANPADRPTAGRDITVLVIVSPQPVAAQDRQPSVTYWTSVWRAHGDRAKLRDADITLRAAVGPSRADAIRALRPSGVDRAPVSRGDAVVVGFLVLPPLPPNELAPQSWTTAAKAQLLPDRFIFTGYVGDVQVFSEPGNPVRPDLAVSPDPSETEENQLKINEDDGSLRMPPKLLWLTNFGEAVEAGMGIKIPLEPQFAEKLDRLVVLGLREQAAPQDSANALGKLLTDQLRSPAGFSLLPQGTPTNNTEHAPAGQDPQAEAEAGLATAAGFTAAAEDWTSKTDGEWFAELLGLDPAVLAGVPNAEGTDRLEARAAHTALWPSTWGHYLQDLLAAEHIAETRKFFLEHVSGRGPLPAVKIGRQPYGILPTTVFSRLDWPDTASHRKALNALLLEAAQDWKDALQHVKFLDGPTTDVHQKLLDILALHPASTEYHFRDTESALEFQATDALTTLATPVRDLLARLGGTGDVRELFADVSEPALMPVVDDRPLSEVDPIRVYTGDDTNYLRWLADYAGTNLEKIRKQEGFINNTPPSALLYLLARQAVLLGAATPDLAEQIDALEILADLPTARLERVFAEHIDAATYRLDAWRLGLVNERLAELRSGNTRGLHLGAYGWLENISRNQDKFKSEKAPADLTEVFGTDFIPHYEKNGGYIHAPSPTHARTAAVLRAGYLANGSKADANMFAVNLSSDRVRVALTIVDGMRQGQSLGALLGYRFERGLHDRQIGLDRFIAGLRTRFPLRANKIDETSADPSRIQLVEARNVINGLDLVRHVNTVDEQAGEPQEYPFGIPGLPDADPTQKEHIRAEVDALRNINDALADLAVAEGVHQALQGNVERASATLDAYAKEGLPPEPAVVDTPRSGTTLTHRLGIQFTPNLGPDDGAPLLGRNNPRARAEPAVNAWLAKAVLPKPEKVAAWVTWKVPGDPRTYDRVVTQQETGLQAIDLLWVLRPTDEAAMSDLDDRILGVVMEDERPRPDAEVTIHYTTRVSRMVTFFELSPLIAALRTLLTTSRPLRPTDLVPAAGGAPVSQSADDAVSLPRARPAAVLESLNDLVTEVEEFIAEPPDSVDEVMATYAKLTVAAGGFGLVRSSWGELALWRHGVYADVLAAVAEIAARMRTALEAADKILDFYDHDLPSSTPDDERFRILLQAERLLTTKPEKRPETPFRMRFNLTILRGEFASRLEDLEGLASTSETTLSGLLDEVAELLPLDEYDPTDLDLKPFQDRVTAYRQELLARAGRLKGELVTRRKNSEPAFVSYDKAVIGPDRVRAATDALKALLGEDVLAVPEFTPSATVMQQWRKARNDSDDLLEHLDDRDFPVDDWLHGMARVREMPRLWEKTVTLADALLGLGGLLGTGILGWKEPALSPIQLPYVEGDHWLGMEFAPRDPDEPDPLGQDRLLFTAHYASGLSRDSQCGLVFDEWTEVIPAERETTGIAVHIDRPDSEPPQAMLLVVPPVRDPRANWTPGDLIAAVTETFAMAKTRAVEPDHLDGTAYAHLLPAISLEGRP</sequence>
<accession>A0A1W2FYE1</accession>